<reference evidence="6" key="1">
    <citation type="submission" date="2015-02" db="EMBL/GenBank/DDBJ databases">
        <title>Description and complete genome sequence of the first cultured representative of the subdivision 5 of the Verrucomicrobia phylum.</title>
        <authorList>
            <person name="Spring S."/>
            <person name="Bunk B."/>
            <person name="Sproer C."/>
            <person name="Klenk H.-P."/>
        </authorList>
    </citation>
    <scope>NUCLEOTIDE SEQUENCE [LARGE SCALE GENOMIC DNA]</scope>
    <source>
        <strain evidence="6">L21-Fru-AB</strain>
    </source>
</reference>
<dbReference type="SUPFAM" id="SSF52540">
    <property type="entry name" value="P-loop containing nucleoside triphosphate hydrolases"/>
    <property type="match status" value="1"/>
</dbReference>
<evidence type="ECO:0000313" key="6">
    <source>
        <dbReference type="Proteomes" id="UP000035268"/>
    </source>
</evidence>
<dbReference type="CDD" id="cd01129">
    <property type="entry name" value="PulE-GspE-like"/>
    <property type="match status" value="1"/>
</dbReference>
<dbReference type="FunFam" id="3.40.50.300:FF:000398">
    <property type="entry name" value="Type IV pilus assembly ATPase PilB"/>
    <property type="match status" value="1"/>
</dbReference>
<comment type="similarity">
    <text evidence="1">Belongs to the GSP E family.</text>
</comment>
<keyword evidence="3" id="KW-0067">ATP-binding</keyword>
<protein>
    <submittedName>
        <fullName evidence="5">Type II secretion system protein E</fullName>
    </submittedName>
</protein>
<evidence type="ECO:0000256" key="1">
    <source>
        <dbReference type="ARBA" id="ARBA00006611"/>
    </source>
</evidence>
<sequence>MSKRSTSSSAGPSARSDLQERLGEALVRRGTISEARLKEYRDRAAWLKQPLDRQILRDGVLAESELLEILSELTGIPVLASADHEIPPEIVDQVPPKAVVNFRVMPVSLERGVLVLATDRVRSAAEEEHLRVLLGYSLRWVFCTSEELSEFIKHYYGVGIATYLRMEGGSGRRSRSDAEGDMPALVREILHDAIRCGATDLHLEPEEDGFRLRYRIDGVLYTVPTPRGLNKHARALMSSVKVMAQLNIAEKRLPQDGRFSFDLDDQNIDVRVSVLPATEGETVNLRILNRQSRFINLDELGLSERQRSWVDDMLAQPHGVILFTGPTGSGKTTSLYAALDHLNNNERKIITLEDPVEYRIPGISQLQVNGGIGFTFASGLRSILRHDPDVVLIGEIRDTETAEIAVSAALTGHLVFSTLHTNDTGGAVTRMIEMGIEPYLVASGLQGVIAQRLVRSLCPRCAVECELPAGVKQDLRESGLEGIDDANCRQAPGCPYCRFTGYRGRRAVFEIMVLTDDLRSLISRRLSSGEIMERAIEQGMITLWNSAWELVRRGETSLDEMLRVTKPLHKKGY</sequence>
<dbReference type="KEGG" id="vbl:L21SP4_01683"/>
<dbReference type="OrthoDB" id="9804785at2"/>
<dbReference type="EMBL" id="CP010904">
    <property type="protein sequence ID" value="AKJ64925.1"/>
    <property type="molecule type" value="Genomic_DNA"/>
</dbReference>
<dbReference type="Pfam" id="PF05157">
    <property type="entry name" value="MshEN"/>
    <property type="match status" value="1"/>
</dbReference>
<dbReference type="Pfam" id="PF00437">
    <property type="entry name" value="T2SSE"/>
    <property type="match status" value="1"/>
</dbReference>
<dbReference type="Gene3D" id="3.40.50.300">
    <property type="entry name" value="P-loop containing nucleotide triphosphate hydrolases"/>
    <property type="match status" value="1"/>
</dbReference>
<dbReference type="PANTHER" id="PTHR30258:SF2">
    <property type="entry name" value="COMG OPERON PROTEIN 1"/>
    <property type="match status" value="1"/>
</dbReference>
<evidence type="ECO:0000259" key="4">
    <source>
        <dbReference type="PROSITE" id="PS00662"/>
    </source>
</evidence>
<dbReference type="InterPro" id="IPR003593">
    <property type="entry name" value="AAA+_ATPase"/>
</dbReference>
<accession>A0A0G3EJG4</accession>
<dbReference type="GO" id="GO:0016887">
    <property type="term" value="F:ATP hydrolysis activity"/>
    <property type="evidence" value="ECO:0007669"/>
    <property type="project" value="TreeGrafter"/>
</dbReference>
<gene>
    <name evidence="5" type="primary">epsE_4</name>
    <name evidence="5" type="ORF">L21SP4_01683</name>
</gene>
<evidence type="ECO:0000313" key="5">
    <source>
        <dbReference type="EMBL" id="AKJ64925.1"/>
    </source>
</evidence>
<name>A0A0G3EJG4_9BACT</name>
<dbReference type="GO" id="GO:0005524">
    <property type="term" value="F:ATP binding"/>
    <property type="evidence" value="ECO:0007669"/>
    <property type="project" value="UniProtKB-KW"/>
</dbReference>
<dbReference type="InterPro" id="IPR037257">
    <property type="entry name" value="T2SS_E_N_sf"/>
</dbReference>
<organism evidence="5 6">
    <name type="scientific">Kiritimatiella glycovorans</name>
    <dbReference type="NCBI Taxonomy" id="1307763"/>
    <lineage>
        <taxon>Bacteria</taxon>
        <taxon>Pseudomonadati</taxon>
        <taxon>Kiritimatiellota</taxon>
        <taxon>Kiritimatiellia</taxon>
        <taxon>Kiritimatiellales</taxon>
        <taxon>Kiritimatiellaceae</taxon>
        <taxon>Kiritimatiella</taxon>
    </lineage>
</organism>
<feature type="domain" description="Bacterial type II secretion system protein E" evidence="4">
    <location>
        <begin position="384"/>
        <end position="398"/>
    </location>
</feature>
<evidence type="ECO:0000256" key="3">
    <source>
        <dbReference type="ARBA" id="ARBA00022840"/>
    </source>
</evidence>
<dbReference type="SMART" id="SM00382">
    <property type="entry name" value="AAA"/>
    <property type="match status" value="1"/>
</dbReference>
<keyword evidence="2" id="KW-0547">Nucleotide-binding</keyword>
<dbReference type="RefSeq" id="WP_052882206.1">
    <property type="nucleotide sequence ID" value="NZ_CP010904.1"/>
</dbReference>
<dbReference type="GO" id="GO:0005886">
    <property type="term" value="C:plasma membrane"/>
    <property type="evidence" value="ECO:0007669"/>
    <property type="project" value="TreeGrafter"/>
</dbReference>
<dbReference type="PATRIC" id="fig|1609981.3.peg.1752"/>
<dbReference type="InterPro" id="IPR007831">
    <property type="entry name" value="T2SS_GspE_N"/>
</dbReference>
<dbReference type="Proteomes" id="UP000035268">
    <property type="component" value="Chromosome"/>
</dbReference>
<dbReference type="InterPro" id="IPR027417">
    <property type="entry name" value="P-loop_NTPase"/>
</dbReference>
<keyword evidence="6" id="KW-1185">Reference proteome</keyword>
<dbReference type="Gene3D" id="3.30.300.160">
    <property type="entry name" value="Type II secretion system, protein E, N-terminal domain"/>
    <property type="match status" value="1"/>
</dbReference>
<dbReference type="SUPFAM" id="SSF160246">
    <property type="entry name" value="EspE N-terminal domain-like"/>
    <property type="match status" value="1"/>
</dbReference>
<evidence type="ECO:0000256" key="2">
    <source>
        <dbReference type="ARBA" id="ARBA00022741"/>
    </source>
</evidence>
<proteinExistence type="inferred from homology"/>
<dbReference type="Gene3D" id="3.30.450.90">
    <property type="match status" value="1"/>
</dbReference>
<reference evidence="5 6" key="2">
    <citation type="journal article" date="2016" name="ISME J.">
        <title>Characterization of the first cultured representative of Verrucomicrobia subdivision 5 indicates the proposal of a novel phylum.</title>
        <authorList>
            <person name="Spring S."/>
            <person name="Bunk B."/>
            <person name="Sproer C."/>
            <person name="Schumann P."/>
            <person name="Rohde M."/>
            <person name="Tindall B.J."/>
            <person name="Klenk H.P."/>
        </authorList>
    </citation>
    <scope>NUCLEOTIDE SEQUENCE [LARGE SCALE GENOMIC DNA]</scope>
    <source>
        <strain evidence="5 6">L21-Fru-AB</strain>
    </source>
</reference>
<dbReference type="PANTHER" id="PTHR30258">
    <property type="entry name" value="TYPE II SECRETION SYSTEM PROTEIN GSPE-RELATED"/>
    <property type="match status" value="1"/>
</dbReference>
<dbReference type="InterPro" id="IPR001482">
    <property type="entry name" value="T2SS/T4SS_dom"/>
</dbReference>
<dbReference type="AlphaFoldDB" id="A0A0G3EJG4"/>
<dbReference type="STRING" id="1307763.L21SP4_01683"/>
<dbReference type="PROSITE" id="PS00662">
    <property type="entry name" value="T2SP_E"/>
    <property type="match status" value="1"/>
</dbReference>